<dbReference type="PROSITE" id="PS50168">
    <property type="entry name" value="DED"/>
    <property type="match status" value="1"/>
</dbReference>
<keyword evidence="3" id="KW-1185">Reference proteome</keyword>
<reference evidence="2" key="1">
    <citation type="submission" date="2022-01" db="EMBL/GenBank/DDBJ databases">
        <authorList>
            <person name="Braso-Vives M."/>
        </authorList>
    </citation>
    <scope>NUCLEOTIDE SEQUENCE</scope>
</reference>
<sequence>MELSDTTCVELCSSLTTRDPDAPEPTADQREQDTTLGMNAVSVLVPSRVERQKKDYQSLLAMLARRITQRQLAQMMLLSTQFYTQSEWEALAQDTTFDKLVASLQDKQLLSEQKTNLLKNMLIQIDSVKPEVLTKIREYEARYGSLVQTSQPITHPVLNHGRSWY</sequence>
<protein>
    <submittedName>
        <fullName evidence="2">Hypp2036 protein</fullName>
    </submittedName>
</protein>
<proteinExistence type="predicted"/>
<dbReference type="InterPro" id="IPR011029">
    <property type="entry name" value="DEATH-like_dom_sf"/>
</dbReference>
<dbReference type="OrthoDB" id="9986255at2759"/>
<feature type="domain" description="DED" evidence="1">
    <location>
        <begin position="55"/>
        <end position="138"/>
    </location>
</feature>
<evidence type="ECO:0000259" key="1">
    <source>
        <dbReference type="PROSITE" id="PS50168"/>
    </source>
</evidence>
<dbReference type="InterPro" id="IPR001875">
    <property type="entry name" value="DED_dom"/>
</dbReference>
<dbReference type="AlphaFoldDB" id="A0A8K0ER63"/>
<dbReference type="Proteomes" id="UP000838412">
    <property type="component" value="Chromosome 3"/>
</dbReference>
<dbReference type="GO" id="GO:0042981">
    <property type="term" value="P:regulation of apoptotic process"/>
    <property type="evidence" value="ECO:0007669"/>
    <property type="project" value="InterPro"/>
</dbReference>
<dbReference type="SUPFAM" id="SSF47986">
    <property type="entry name" value="DEATH domain"/>
    <property type="match status" value="1"/>
</dbReference>
<accession>A0A8K0ER63</accession>
<evidence type="ECO:0000313" key="2">
    <source>
        <dbReference type="EMBL" id="CAH1258573.1"/>
    </source>
</evidence>
<name>A0A8K0ER63_BRALA</name>
<dbReference type="Gene3D" id="1.10.533.10">
    <property type="entry name" value="Death Domain, Fas"/>
    <property type="match status" value="1"/>
</dbReference>
<evidence type="ECO:0000313" key="3">
    <source>
        <dbReference type="Proteomes" id="UP000838412"/>
    </source>
</evidence>
<organism evidence="2 3">
    <name type="scientific">Branchiostoma lanceolatum</name>
    <name type="common">Common lancelet</name>
    <name type="synonym">Amphioxus lanceolatum</name>
    <dbReference type="NCBI Taxonomy" id="7740"/>
    <lineage>
        <taxon>Eukaryota</taxon>
        <taxon>Metazoa</taxon>
        <taxon>Chordata</taxon>
        <taxon>Cephalochordata</taxon>
        <taxon>Leptocardii</taxon>
        <taxon>Amphioxiformes</taxon>
        <taxon>Branchiostomatidae</taxon>
        <taxon>Branchiostoma</taxon>
    </lineage>
</organism>
<gene>
    <name evidence="2" type="primary">Hypp2036</name>
    <name evidence="2" type="ORF">BLAG_LOCUS16096</name>
</gene>
<dbReference type="EMBL" id="OV696688">
    <property type="protein sequence ID" value="CAH1258573.1"/>
    <property type="molecule type" value="Genomic_DNA"/>
</dbReference>